<dbReference type="PANTHER" id="PTHR43201:SF8">
    <property type="entry name" value="ACYL-COA SYNTHETASE FAMILY MEMBER 3"/>
    <property type="match status" value="1"/>
</dbReference>
<dbReference type="Pfam" id="PF00501">
    <property type="entry name" value="AMP-binding"/>
    <property type="match status" value="1"/>
</dbReference>
<reference evidence="3 4" key="1">
    <citation type="submission" date="2007-01" db="EMBL/GenBank/DDBJ databases">
        <authorList>
            <person name="Haygood M."/>
            <person name="Podell S."/>
            <person name="Anderson C."/>
            <person name="Hopkinson B."/>
            <person name="Roe K."/>
            <person name="Barbeau K."/>
            <person name="Gaasterland T."/>
            <person name="Ferriera S."/>
            <person name="Johnson J."/>
            <person name="Kravitz S."/>
            <person name="Beeson K."/>
            <person name="Sutton G."/>
            <person name="Rogers Y.-H."/>
            <person name="Friedman R."/>
            <person name="Frazier M."/>
            <person name="Venter J.C."/>
        </authorList>
    </citation>
    <scope>NUCLEOTIDE SEQUENCE [LARGE SCALE GENOMIC DNA]</scope>
    <source>
        <strain evidence="3 4">ATCC 23134</strain>
    </source>
</reference>
<organism evidence="3 4">
    <name type="scientific">Microscilla marina ATCC 23134</name>
    <dbReference type="NCBI Taxonomy" id="313606"/>
    <lineage>
        <taxon>Bacteria</taxon>
        <taxon>Pseudomonadati</taxon>
        <taxon>Bacteroidota</taxon>
        <taxon>Cytophagia</taxon>
        <taxon>Cytophagales</taxon>
        <taxon>Microscillaceae</taxon>
        <taxon>Microscilla</taxon>
    </lineage>
</organism>
<evidence type="ECO:0000259" key="2">
    <source>
        <dbReference type="Pfam" id="PF00501"/>
    </source>
</evidence>
<dbReference type="Gene3D" id="3.30.300.30">
    <property type="match status" value="1"/>
</dbReference>
<dbReference type="InterPro" id="IPR042099">
    <property type="entry name" value="ANL_N_sf"/>
</dbReference>
<dbReference type="AlphaFoldDB" id="A1ZXX2"/>
<dbReference type="Proteomes" id="UP000004095">
    <property type="component" value="Unassembled WGS sequence"/>
</dbReference>
<sequence>MLDTLTIEGETFTYDAIRSGAYATTPMSPYTQHTLEFCNAWLNGQTQFTVHTSGSTGVPKPIQLGRTQMQQSALMTGKALGLTQGQRALVCLNTQYIAGIMMLVRGFELGLHMTIIPPSENPLKNLKETYSHPTPFDFVALVPMQVQAILKYPTGTPWLNDLQVVIIGGAPVNYALAKALKPLRPQVYVTYGMTETVSHIALRQINSSSRAEEYQLLPGVHMRQDKRGCIEIQSPTTCHQWITTNDLVQLTDATHFKWLGRADRVINTGGVKVQVETVEQAIDEVMTEQGIQRRFFVASLPDHRLGEQIIVVLEGTPLPQNRQQAILENTAGLLKKYEAPKSMHFVAEFAETPTAKIDRLHTIKHLRKP</sequence>
<dbReference type="RefSeq" id="WP_002704172.1">
    <property type="nucleotide sequence ID" value="NZ_AAWS01000061.1"/>
</dbReference>
<feature type="domain" description="AMP-dependent synthetase/ligase" evidence="2">
    <location>
        <begin position="49"/>
        <end position="204"/>
    </location>
</feature>
<accession>A1ZXX2</accession>
<proteinExistence type="inferred from homology"/>
<dbReference type="Gene3D" id="3.40.50.12780">
    <property type="entry name" value="N-terminal domain of ligase-like"/>
    <property type="match status" value="1"/>
</dbReference>
<dbReference type="OrthoDB" id="8870348at2"/>
<evidence type="ECO:0000313" key="4">
    <source>
        <dbReference type="Proteomes" id="UP000004095"/>
    </source>
</evidence>
<dbReference type="eggNOG" id="COG0318">
    <property type="taxonomic scope" value="Bacteria"/>
</dbReference>
<protein>
    <submittedName>
        <fullName evidence="3">O-succinylbenzoic acid--CoA ligase</fullName>
    </submittedName>
</protein>
<gene>
    <name evidence="3" type="ORF">M23134_04584</name>
</gene>
<evidence type="ECO:0000313" key="3">
    <source>
        <dbReference type="EMBL" id="EAY24801.1"/>
    </source>
</evidence>
<evidence type="ECO:0000256" key="1">
    <source>
        <dbReference type="ARBA" id="ARBA00006432"/>
    </source>
</evidence>
<dbReference type="InterPro" id="IPR045851">
    <property type="entry name" value="AMP-bd_C_sf"/>
</dbReference>
<dbReference type="GO" id="GO:0006631">
    <property type="term" value="P:fatty acid metabolic process"/>
    <property type="evidence" value="ECO:0007669"/>
    <property type="project" value="TreeGrafter"/>
</dbReference>
<dbReference type="InterPro" id="IPR000873">
    <property type="entry name" value="AMP-dep_synth/lig_dom"/>
</dbReference>
<dbReference type="GO" id="GO:0031956">
    <property type="term" value="F:medium-chain fatty acid-CoA ligase activity"/>
    <property type="evidence" value="ECO:0007669"/>
    <property type="project" value="TreeGrafter"/>
</dbReference>
<comment type="caution">
    <text evidence="3">The sequence shown here is derived from an EMBL/GenBank/DDBJ whole genome shotgun (WGS) entry which is preliminary data.</text>
</comment>
<comment type="similarity">
    <text evidence="1">Belongs to the ATP-dependent AMP-binding enzyme family.</text>
</comment>
<keyword evidence="3" id="KW-0436">Ligase</keyword>
<keyword evidence="4" id="KW-1185">Reference proteome</keyword>
<dbReference type="SUPFAM" id="SSF56801">
    <property type="entry name" value="Acetyl-CoA synthetase-like"/>
    <property type="match status" value="1"/>
</dbReference>
<dbReference type="PANTHER" id="PTHR43201">
    <property type="entry name" value="ACYL-COA SYNTHETASE"/>
    <property type="match status" value="1"/>
</dbReference>
<name>A1ZXX2_MICM2</name>
<dbReference type="EMBL" id="AAWS01000061">
    <property type="protein sequence ID" value="EAY24801.1"/>
    <property type="molecule type" value="Genomic_DNA"/>
</dbReference>